<dbReference type="RefSeq" id="WP_246915371.1">
    <property type="nucleotide sequence ID" value="NZ_CP090145.1"/>
</dbReference>
<reference evidence="4" key="2">
    <citation type="submission" date="2022-04" db="EMBL/GenBank/DDBJ databases">
        <title>Complete Genome Sequence of Flavobacterium sediminilitoris YSM-43, Isolated from a Tidal Sediment.</title>
        <authorList>
            <person name="Lee P.A."/>
        </authorList>
    </citation>
    <scope>NUCLEOTIDE SEQUENCE</scope>
    <source>
        <strain evidence="4">YSM-43</strain>
    </source>
</reference>
<dbReference type="InterPro" id="IPR026444">
    <property type="entry name" value="Secre_tail"/>
</dbReference>
<evidence type="ECO:0000313" key="4">
    <source>
        <dbReference type="EMBL" id="UOX32545.1"/>
    </source>
</evidence>
<feature type="domain" description="Secretion system C-terminal sorting" evidence="3">
    <location>
        <begin position="252"/>
        <end position="319"/>
    </location>
</feature>
<evidence type="ECO:0000256" key="1">
    <source>
        <dbReference type="ARBA" id="ARBA00022729"/>
    </source>
</evidence>
<dbReference type="EMBL" id="CP090145">
    <property type="protein sequence ID" value="UOX32545.1"/>
    <property type="molecule type" value="Genomic_DNA"/>
</dbReference>
<name>A0ABY4HII9_9FLAO</name>
<reference evidence="4" key="1">
    <citation type="submission" date="2021-12" db="EMBL/GenBank/DDBJ databases">
        <authorList>
            <person name="Cha I.-T."/>
            <person name="Lee K.-E."/>
            <person name="Park S.-J."/>
        </authorList>
    </citation>
    <scope>NUCLEOTIDE SEQUENCE</scope>
    <source>
        <strain evidence="4">YSM-43</strain>
    </source>
</reference>
<dbReference type="Pfam" id="PF18962">
    <property type="entry name" value="Por_Secre_tail"/>
    <property type="match status" value="1"/>
</dbReference>
<proteinExistence type="predicted"/>
<dbReference type="Proteomes" id="UP000830454">
    <property type="component" value="Chromosome"/>
</dbReference>
<keyword evidence="1 2" id="KW-0732">Signal</keyword>
<evidence type="ECO:0000256" key="2">
    <source>
        <dbReference type="SAM" id="SignalP"/>
    </source>
</evidence>
<gene>
    <name evidence="4" type="ORF">LXD69_10825</name>
</gene>
<accession>A0ABY4HII9</accession>
<sequence>MRRIIFLTSLLLIGLNSYSQLYPPINGQIGSTAIHKNNSSFVAWATEVQVNRGYKKISDPTLGYASTGESSNAIGMPNGAIVSLGDRGEAIITFDVPIIDGNGFDFAVFENGSISYLELAIVTVSSDGVNYFGFQTHSQTQTNTQIGTFETPHAEYLNNIAGKYEGNYGTPFDLNEIPNNPLLDKNNITHIKITDVVGSIEAQYATYDSFGNVINDSYPTAFQSGGFDLDAVGVINQKTLGLNESNLHLFSIYPNPATNTIFIKLEEQAAIVIYDLYGRKIKSYPKGNYTTVDISNLPSGSYLIEVLIDDKREIKKMIIQ</sequence>
<keyword evidence="5" id="KW-1185">Reference proteome</keyword>
<feature type="signal peptide" evidence="2">
    <location>
        <begin position="1"/>
        <end position="21"/>
    </location>
</feature>
<evidence type="ECO:0000259" key="3">
    <source>
        <dbReference type="Pfam" id="PF18962"/>
    </source>
</evidence>
<feature type="chain" id="PRO_5046721597" evidence="2">
    <location>
        <begin position="22"/>
        <end position="320"/>
    </location>
</feature>
<dbReference type="NCBIfam" id="TIGR04183">
    <property type="entry name" value="Por_Secre_tail"/>
    <property type="match status" value="1"/>
</dbReference>
<protein>
    <submittedName>
        <fullName evidence="4">T9SS type A sorting domain-containing protein</fullName>
    </submittedName>
</protein>
<organism evidence="4 5">
    <name type="scientific">Flavobacterium sediminilitoris</name>
    <dbReference type="NCBI Taxonomy" id="2024526"/>
    <lineage>
        <taxon>Bacteria</taxon>
        <taxon>Pseudomonadati</taxon>
        <taxon>Bacteroidota</taxon>
        <taxon>Flavobacteriia</taxon>
        <taxon>Flavobacteriales</taxon>
        <taxon>Flavobacteriaceae</taxon>
        <taxon>Flavobacterium</taxon>
    </lineage>
</organism>
<evidence type="ECO:0000313" key="5">
    <source>
        <dbReference type="Proteomes" id="UP000830454"/>
    </source>
</evidence>